<keyword evidence="7" id="KW-0804">Transcription</keyword>
<feature type="compositionally biased region" description="Basic and acidic residues" evidence="9">
    <location>
        <begin position="540"/>
        <end position="550"/>
    </location>
</feature>
<dbReference type="GO" id="GO:0008270">
    <property type="term" value="F:zinc ion binding"/>
    <property type="evidence" value="ECO:0007669"/>
    <property type="project" value="UniProtKB-KW"/>
</dbReference>
<gene>
    <name evidence="13" type="primary">Rere</name>
</gene>
<feature type="region of interest" description="Disordered" evidence="9">
    <location>
        <begin position="1"/>
        <end position="59"/>
    </location>
</feature>
<dbReference type="GO" id="GO:0043565">
    <property type="term" value="F:sequence-specific DNA binding"/>
    <property type="evidence" value="ECO:0007669"/>
    <property type="project" value="InterPro"/>
</dbReference>
<dbReference type="Pfam" id="PF01426">
    <property type="entry name" value="BAH"/>
    <property type="match status" value="1"/>
</dbReference>
<keyword evidence="8" id="KW-0539">Nucleus</keyword>
<feature type="domain" description="BAH" evidence="10">
    <location>
        <begin position="75"/>
        <end position="216"/>
    </location>
</feature>
<dbReference type="SMART" id="SM01189">
    <property type="entry name" value="ELM2"/>
    <property type="match status" value="1"/>
</dbReference>
<comment type="subcellular location">
    <subcellularLocation>
        <location evidence="1">Nucleus</location>
    </subcellularLocation>
</comment>
<dbReference type="Gene3D" id="4.10.1240.50">
    <property type="match status" value="1"/>
</dbReference>
<feature type="compositionally biased region" description="Polar residues" evidence="9">
    <location>
        <begin position="938"/>
        <end position="951"/>
    </location>
</feature>
<feature type="compositionally biased region" description="Basic and acidic residues" evidence="9">
    <location>
        <begin position="651"/>
        <end position="677"/>
    </location>
</feature>
<evidence type="ECO:0000313" key="13">
    <source>
        <dbReference type="EMBL" id="CAB3265524.1"/>
    </source>
</evidence>
<dbReference type="InterPro" id="IPR009057">
    <property type="entry name" value="Homeodomain-like_sf"/>
</dbReference>
<dbReference type="SMART" id="SM00439">
    <property type="entry name" value="BAH"/>
    <property type="match status" value="1"/>
</dbReference>
<dbReference type="SMART" id="SM00401">
    <property type="entry name" value="ZnF_GATA"/>
    <property type="match status" value="1"/>
</dbReference>
<feature type="domain" description="ELM2" evidence="11">
    <location>
        <begin position="217"/>
        <end position="332"/>
    </location>
</feature>
<feature type="compositionally biased region" description="Basic and acidic residues" evidence="9">
    <location>
        <begin position="484"/>
        <end position="500"/>
    </location>
</feature>
<evidence type="ECO:0000256" key="8">
    <source>
        <dbReference type="ARBA" id="ARBA00023242"/>
    </source>
</evidence>
<evidence type="ECO:0000256" key="7">
    <source>
        <dbReference type="ARBA" id="ARBA00023163"/>
    </source>
</evidence>
<feature type="compositionally biased region" description="Basic and acidic residues" evidence="9">
    <location>
        <begin position="558"/>
        <end position="570"/>
    </location>
</feature>
<dbReference type="InterPro" id="IPR001025">
    <property type="entry name" value="BAH_dom"/>
</dbReference>
<keyword evidence="6" id="KW-0238">DNA-binding</keyword>
<feature type="region of interest" description="Disordered" evidence="9">
    <location>
        <begin position="484"/>
        <end position="570"/>
    </location>
</feature>
<dbReference type="FunFam" id="2.30.30.490:FF:000045">
    <property type="entry name" value="Predicted protein"/>
    <property type="match status" value="1"/>
</dbReference>
<feature type="domain" description="SANT" evidence="12">
    <location>
        <begin position="336"/>
        <end position="388"/>
    </location>
</feature>
<dbReference type="GO" id="GO:0003682">
    <property type="term" value="F:chromatin binding"/>
    <property type="evidence" value="ECO:0007669"/>
    <property type="project" value="InterPro"/>
</dbReference>
<dbReference type="InterPro" id="IPR017884">
    <property type="entry name" value="SANT_dom"/>
</dbReference>
<evidence type="ECO:0000259" key="10">
    <source>
        <dbReference type="PROSITE" id="PS51038"/>
    </source>
</evidence>
<evidence type="ECO:0000256" key="6">
    <source>
        <dbReference type="ARBA" id="ARBA00023125"/>
    </source>
</evidence>
<keyword evidence="4" id="KW-0862">Zinc</keyword>
<evidence type="ECO:0000256" key="4">
    <source>
        <dbReference type="ARBA" id="ARBA00022833"/>
    </source>
</evidence>
<dbReference type="Pfam" id="PF00320">
    <property type="entry name" value="GATA"/>
    <property type="match status" value="1"/>
</dbReference>
<evidence type="ECO:0000259" key="11">
    <source>
        <dbReference type="PROSITE" id="PS51156"/>
    </source>
</evidence>
<evidence type="ECO:0000256" key="2">
    <source>
        <dbReference type="ARBA" id="ARBA00022723"/>
    </source>
</evidence>
<dbReference type="PROSITE" id="PS51156">
    <property type="entry name" value="ELM2"/>
    <property type="match status" value="1"/>
</dbReference>
<feature type="region of interest" description="Disordered" evidence="9">
    <location>
        <begin position="650"/>
        <end position="698"/>
    </location>
</feature>
<name>A0A6F9DQ05_9ASCI</name>
<dbReference type="FunFam" id="1.10.10.60:FF:000012">
    <property type="entry name" value="Metastasis-associated 1 family, member 3"/>
    <property type="match status" value="1"/>
</dbReference>
<feature type="compositionally biased region" description="Polar residues" evidence="9">
    <location>
        <begin position="608"/>
        <end position="618"/>
    </location>
</feature>
<feature type="region of interest" description="Disordered" evidence="9">
    <location>
        <begin position="585"/>
        <end position="618"/>
    </location>
</feature>
<dbReference type="InterPro" id="IPR043151">
    <property type="entry name" value="BAH_sf"/>
</dbReference>
<feature type="compositionally biased region" description="Basic and acidic residues" evidence="9">
    <location>
        <begin position="814"/>
        <end position="843"/>
    </location>
</feature>
<dbReference type="CDD" id="cd11661">
    <property type="entry name" value="SANT_MTA3_like"/>
    <property type="match status" value="1"/>
</dbReference>
<evidence type="ECO:0000256" key="5">
    <source>
        <dbReference type="ARBA" id="ARBA00023015"/>
    </source>
</evidence>
<dbReference type="GO" id="GO:0003714">
    <property type="term" value="F:transcription corepressor activity"/>
    <property type="evidence" value="ECO:0007669"/>
    <property type="project" value="TreeGrafter"/>
</dbReference>
<dbReference type="PROSITE" id="PS51038">
    <property type="entry name" value="BAH"/>
    <property type="match status" value="1"/>
</dbReference>
<feature type="region of interest" description="Disordered" evidence="9">
    <location>
        <begin position="394"/>
        <end position="435"/>
    </location>
</feature>
<evidence type="ECO:0000256" key="1">
    <source>
        <dbReference type="ARBA" id="ARBA00004123"/>
    </source>
</evidence>
<dbReference type="Gene3D" id="2.30.30.490">
    <property type="match status" value="1"/>
</dbReference>
<dbReference type="PROSITE" id="PS51293">
    <property type="entry name" value="SANT"/>
    <property type="match status" value="1"/>
</dbReference>
<dbReference type="InterPro" id="IPR000679">
    <property type="entry name" value="Znf_GATA"/>
</dbReference>
<evidence type="ECO:0000256" key="3">
    <source>
        <dbReference type="ARBA" id="ARBA00022771"/>
    </source>
</evidence>
<feature type="compositionally biased region" description="Basic residues" evidence="9">
    <location>
        <begin position="802"/>
        <end position="812"/>
    </location>
</feature>
<keyword evidence="3" id="KW-0863">Zinc-finger</keyword>
<dbReference type="SMART" id="SM00717">
    <property type="entry name" value="SANT"/>
    <property type="match status" value="1"/>
</dbReference>
<dbReference type="Gene3D" id="1.10.10.60">
    <property type="entry name" value="Homeodomain-like"/>
    <property type="match status" value="1"/>
</dbReference>
<organism evidence="13">
    <name type="scientific">Phallusia mammillata</name>
    <dbReference type="NCBI Taxonomy" id="59560"/>
    <lineage>
        <taxon>Eukaryota</taxon>
        <taxon>Metazoa</taxon>
        <taxon>Chordata</taxon>
        <taxon>Tunicata</taxon>
        <taxon>Ascidiacea</taxon>
        <taxon>Phlebobranchia</taxon>
        <taxon>Ascidiidae</taxon>
        <taxon>Phallusia</taxon>
    </lineage>
</organism>
<reference evidence="13" key="1">
    <citation type="submission" date="2020-04" db="EMBL/GenBank/DDBJ databases">
        <authorList>
            <person name="Neveu A P."/>
        </authorList>
    </citation>
    <scope>NUCLEOTIDE SEQUENCE</scope>
    <source>
        <tissue evidence="13">Whole embryo</tissue>
    </source>
</reference>
<keyword evidence="2" id="KW-0479">Metal-binding</keyword>
<dbReference type="SUPFAM" id="SSF46689">
    <property type="entry name" value="Homeodomain-like"/>
    <property type="match status" value="1"/>
</dbReference>
<accession>A0A6F9DQ05</accession>
<dbReference type="Pfam" id="PF01448">
    <property type="entry name" value="ELM2"/>
    <property type="match status" value="1"/>
</dbReference>
<feature type="region of interest" description="Disordered" evidence="9">
    <location>
        <begin position="924"/>
        <end position="1043"/>
    </location>
</feature>
<sequence length="1353" mass="151982">MSVDSKDSLWLQGTRRNTRSSSNQEKEAKEKSLSATDENRKDQKDDGKKRDINSTGHIVRGEHNEVVEYKTDDEVSYKLFDSAYIATERSDNPYFIATIQEIKVSKKDNAVVVVKWYYRPGEVPDSVYQMLVKDRLDGAEDQKEKELILNNECRNRELFVADDDSTDVFPVSHLRGKCSVKHFNDFHEVKNYDLKPDTFFYILGYNPETRRLSSTQGEVRVGPSHQWTASTRGIFQKAIIPDLLPPMSPCTNQVNADYEELMWKPRTNDCDLIMFLHSARSMAAFAGMCDGGSTEEGCVIASRDETTINALNVLFQSNGDTRAALQVLVKNPLPLTIERKWTEDQVKRFQKGLRQNGKNFFKIRRDLLPNKDTSELVEFYYLWKKVQESLMVQPQSKNRRQASLKRNSKQRNPASEGGEGSSSDVISDSEESDKDNGMFRCKHCCTTKSEDWNLGGKEGVMLCTKCRIFFKKYGGDNQVDIDFDHDTPSDVEDVSRDTPIFDKQPSNIQPPPFMFKPIKLSEDHQAPLPPDADDSGTETQDAKPCKRQWESNDQTSSSDEKMVEEKRCKTELDAETKNKIDDIATKKPAPTWPINPDATMLGIKPETSDSNPSSVTSRFPTNAGLLPAGFAPYAQYPHVYTGAASQIKQDNASKTKDDNNNLEAKTDNDLKKIDNKTSRTQSDQKGPEHKSFPSQFLQTQSTPFYPVVKPELGPHPVTMVSTGAVYPSENIQNPPRDANKIVSQTTMRPAESGNPQLLSKPKEQVANPYPLNYGNMPRPLPRDITAQTSSDQMKTAHPNPIPHHHHDHKARTHQSGEGEHLRFPEGSKPHHSEMPHRSSDGHLARTSSPRIQADDEQSAEEYIHDILPSHHITIPADQPWPAQFHFYDDGIPCRSMKSSNNYVYSKTRLRGYANKLCSRTDLVWVPNPEPRSSKQDQHSQASTSASGSVHRTPQHHQESTPHRHFSSEKDRDLPKPKSREVKTPTSLESHHIKREPSRSQAIPRTTPVHVPHHRSTPTHTPTFDAHRPTPSHASPYGSLGPDTPALRTLRQYATFDSQREALNAMITPGQNVHPLLAQSERDLRERELRERELRERMPKQSFDAKLMESLESQMNSAQVIAMHGVNPGVVQNLMTQHALEQAHHQQQVQGMLFGVPGAAHQVPGFPDFLAQHPELQLQQNAAERMANERIHADRVAALEQYRMELLHNHQHSHVHSHLHLHPSNAQAGPAAAAAVAAGLPPSASADYLMALQAQTHHAIAAGLDPLQAASMGHPMFNLGGIRAPHAGQMITPGLPAIHPGMVRPTENPFQQYLSASATHHLQAVAHEQSIMEQQRMQEEYIRATLGHKPPGAL</sequence>
<protein>
    <submittedName>
        <fullName evidence="13">Arginine-glutamic acid dipeptide repeats protein-like</fullName>
    </submittedName>
</protein>
<keyword evidence="5" id="KW-0805">Transcription regulation</keyword>
<dbReference type="PANTHER" id="PTHR13859:SF11">
    <property type="entry name" value="GRUNGE, ISOFORM J"/>
    <property type="match status" value="1"/>
</dbReference>
<dbReference type="PANTHER" id="PTHR13859">
    <property type="entry name" value="ATROPHIN-RELATED"/>
    <property type="match status" value="1"/>
</dbReference>
<evidence type="ECO:0000259" key="12">
    <source>
        <dbReference type="PROSITE" id="PS51293"/>
    </source>
</evidence>
<dbReference type="EMBL" id="LR789662">
    <property type="protein sequence ID" value="CAB3265524.1"/>
    <property type="molecule type" value="mRNA"/>
</dbReference>
<dbReference type="GO" id="GO:0005634">
    <property type="term" value="C:nucleus"/>
    <property type="evidence" value="ECO:0007669"/>
    <property type="project" value="UniProtKB-SubCell"/>
</dbReference>
<feature type="compositionally biased region" description="Basic and acidic residues" evidence="9">
    <location>
        <begin position="24"/>
        <end position="52"/>
    </location>
</feature>
<dbReference type="InterPro" id="IPR001005">
    <property type="entry name" value="SANT/Myb"/>
</dbReference>
<dbReference type="InterPro" id="IPR000949">
    <property type="entry name" value="ELM2_dom"/>
</dbReference>
<proteinExistence type="evidence at transcript level"/>
<feature type="compositionally biased region" description="Basic and acidic residues" evidence="9">
    <location>
        <begin position="955"/>
        <end position="997"/>
    </location>
</feature>
<evidence type="ECO:0000256" key="9">
    <source>
        <dbReference type="SAM" id="MobiDB-lite"/>
    </source>
</evidence>
<feature type="region of interest" description="Disordered" evidence="9">
    <location>
        <begin position="771"/>
        <end position="858"/>
    </location>
</feature>
<feature type="compositionally biased region" description="Basic residues" evidence="9">
    <location>
        <begin position="397"/>
        <end position="409"/>
    </location>
</feature>